<protein>
    <recommendedName>
        <fullName evidence="3">Transposase</fullName>
    </recommendedName>
</protein>
<reference evidence="1 2" key="1">
    <citation type="submission" date="2018-03" db="EMBL/GenBank/DDBJ databases">
        <title>Complete genome sequence of Thauera aromatica, a model organism for studying aromatic compound degradation under denitrifying conditions.</title>
        <authorList>
            <person name="Lo H.-Y."/>
            <person name="Goris T."/>
            <person name="Boll M."/>
            <person name="Mueller J.A."/>
        </authorList>
    </citation>
    <scope>NUCLEOTIDE SEQUENCE [LARGE SCALE GENOMIC DNA]</scope>
    <source>
        <strain evidence="1 2">K172</strain>
    </source>
</reference>
<name>A0A2R4BN39_THAAR</name>
<dbReference type="KEGG" id="tak:Tharo_1848"/>
<accession>A0A2R4BN39</accession>
<evidence type="ECO:0008006" key="3">
    <source>
        <dbReference type="Google" id="ProtNLM"/>
    </source>
</evidence>
<dbReference type="NCBIfam" id="NF041282">
    <property type="entry name" value="TnpC_regulator"/>
    <property type="match status" value="1"/>
</dbReference>
<evidence type="ECO:0000313" key="2">
    <source>
        <dbReference type="Proteomes" id="UP000241885"/>
    </source>
</evidence>
<sequence>MDIPEPRFAVTPYGDVDSAALDNLRQSFDTTALLELVDGLAPMAQRFDRTGGVRDELLRLHRMAHTVINGANPSESSADDLWEVAAALIDEFRQMSDHCLEIAAALQPLADLQPDHDV</sequence>
<dbReference type="InterPro" id="IPR049837">
    <property type="entry name" value="TnpC_reg-like"/>
</dbReference>
<keyword evidence="2" id="KW-1185">Reference proteome</keyword>
<dbReference type="OrthoDB" id="582700at2"/>
<evidence type="ECO:0000313" key="1">
    <source>
        <dbReference type="EMBL" id="AVR88755.1"/>
    </source>
</evidence>
<dbReference type="Proteomes" id="UP000241885">
    <property type="component" value="Chromosome"/>
</dbReference>
<dbReference type="EMBL" id="CP028339">
    <property type="protein sequence ID" value="AVR88755.1"/>
    <property type="molecule type" value="Genomic_DNA"/>
</dbReference>
<dbReference type="AlphaFoldDB" id="A0A2R4BN39"/>
<proteinExistence type="predicted"/>
<gene>
    <name evidence="1" type="ORF">Tharo_1848</name>
</gene>
<organism evidence="1 2">
    <name type="scientific">Thauera aromatica K172</name>
    <dbReference type="NCBI Taxonomy" id="44139"/>
    <lineage>
        <taxon>Bacteria</taxon>
        <taxon>Pseudomonadati</taxon>
        <taxon>Pseudomonadota</taxon>
        <taxon>Betaproteobacteria</taxon>
        <taxon>Rhodocyclales</taxon>
        <taxon>Zoogloeaceae</taxon>
        <taxon>Thauera</taxon>
    </lineage>
</organism>
<dbReference type="RefSeq" id="WP_004355856.1">
    <property type="nucleotide sequence ID" value="NZ_CP028339.1"/>
</dbReference>